<keyword evidence="4" id="KW-1185">Reference proteome</keyword>
<evidence type="ECO:0000259" key="2">
    <source>
        <dbReference type="Pfam" id="PF00144"/>
    </source>
</evidence>
<dbReference type="AlphaFoldDB" id="A0A6L3VTB5"/>
<dbReference type="Pfam" id="PF00144">
    <property type="entry name" value="Beta-lactamase"/>
    <property type="match status" value="1"/>
</dbReference>
<evidence type="ECO:0000313" key="3">
    <source>
        <dbReference type="EMBL" id="KAB2380721.1"/>
    </source>
</evidence>
<dbReference type="InterPro" id="IPR050789">
    <property type="entry name" value="Diverse_Enzym_Activities"/>
</dbReference>
<dbReference type="Proteomes" id="UP000483004">
    <property type="component" value="Unassembled WGS sequence"/>
</dbReference>
<dbReference type="PANTHER" id="PTHR43283:SF3">
    <property type="entry name" value="BETA-LACTAMASE FAMILY PROTEIN (AFU_ORTHOLOGUE AFUA_5G07500)"/>
    <property type="match status" value="1"/>
</dbReference>
<dbReference type="OrthoDB" id="4281716at2"/>
<protein>
    <submittedName>
        <fullName evidence="3">Beta-lactamase family protein</fullName>
    </submittedName>
</protein>
<feature type="domain" description="Beta-lactamase-related" evidence="2">
    <location>
        <begin position="16"/>
        <end position="380"/>
    </location>
</feature>
<feature type="region of interest" description="Disordered" evidence="1">
    <location>
        <begin position="237"/>
        <end position="258"/>
    </location>
</feature>
<dbReference type="InterPro" id="IPR012338">
    <property type="entry name" value="Beta-lactam/transpept-like"/>
</dbReference>
<proteinExistence type="predicted"/>
<sequence>MSDDGGFSAAGLDRMRRVMTGFVDRGELPGFVALVHRRGHTHVIEAGALEAGGDAPMRRDTLFRIASLTKAVTAAAAMILVEECRLRLDDPLHHLLPELADRRVLRRLDGLLDDTVPAERPITLRDALTFTLGYGVSFLPEGLPPITQAMLDTGVDNGPDGPPCGPDEWLKRLGALPLAHQPGAGWLYNTGADVAGVLIARAAGRPLEDFLRERIFEPLGMRDTGYTVPAADTGRIAASYTTDPGTGALVRRPDPRDGAYDRPPVFPGGSGGPGLLSTVDDYRAFLRMLLDGGRYPGGRLLSRPSVELMTTDRLTPEQKAGNGMFLGSGGWGFGLAVDGRRDDLFVRPGRFGWTGGLGTSAYADPGEDMIGIVFTQRAMTSPEPPHHFQDFWTTAYAAIDD</sequence>
<dbReference type="Gene3D" id="3.40.710.10">
    <property type="entry name" value="DD-peptidase/beta-lactamase superfamily"/>
    <property type="match status" value="1"/>
</dbReference>
<dbReference type="EMBL" id="WBMR01000042">
    <property type="protein sequence ID" value="KAB2380721.1"/>
    <property type="molecule type" value="Genomic_DNA"/>
</dbReference>
<organism evidence="3 4">
    <name type="scientific">Actinomadura montaniterrae</name>
    <dbReference type="NCBI Taxonomy" id="1803903"/>
    <lineage>
        <taxon>Bacteria</taxon>
        <taxon>Bacillati</taxon>
        <taxon>Actinomycetota</taxon>
        <taxon>Actinomycetes</taxon>
        <taxon>Streptosporangiales</taxon>
        <taxon>Thermomonosporaceae</taxon>
        <taxon>Actinomadura</taxon>
    </lineage>
</organism>
<name>A0A6L3VTB5_9ACTN</name>
<dbReference type="RefSeq" id="WP_151541063.1">
    <property type="nucleotide sequence ID" value="NZ_WBMR01000042.1"/>
</dbReference>
<reference evidence="3 4" key="1">
    <citation type="submission" date="2019-09" db="EMBL/GenBank/DDBJ databases">
        <title>Actinomadura physcomitrii sp. nov., a novel actinomycete isolated from moss [Physcomitrium sphaericum (Ludw) Fuernr].</title>
        <authorList>
            <person name="Liu C."/>
            <person name="Zhuang X."/>
        </authorList>
    </citation>
    <scope>NUCLEOTIDE SEQUENCE [LARGE SCALE GENOMIC DNA]</scope>
    <source>
        <strain evidence="3 4">CYP1-1B</strain>
    </source>
</reference>
<accession>A0A6L3VTB5</accession>
<evidence type="ECO:0000313" key="4">
    <source>
        <dbReference type="Proteomes" id="UP000483004"/>
    </source>
</evidence>
<dbReference type="InterPro" id="IPR001466">
    <property type="entry name" value="Beta-lactam-related"/>
</dbReference>
<dbReference type="SUPFAM" id="SSF56601">
    <property type="entry name" value="beta-lactamase/transpeptidase-like"/>
    <property type="match status" value="1"/>
</dbReference>
<evidence type="ECO:0000256" key="1">
    <source>
        <dbReference type="SAM" id="MobiDB-lite"/>
    </source>
</evidence>
<gene>
    <name evidence="3" type="ORF">F9B16_17035</name>
</gene>
<dbReference type="PANTHER" id="PTHR43283">
    <property type="entry name" value="BETA-LACTAMASE-RELATED"/>
    <property type="match status" value="1"/>
</dbReference>
<comment type="caution">
    <text evidence="3">The sequence shown here is derived from an EMBL/GenBank/DDBJ whole genome shotgun (WGS) entry which is preliminary data.</text>
</comment>